<dbReference type="GO" id="GO:0005634">
    <property type="term" value="C:nucleus"/>
    <property type="evidence" value="ECO:0007669"/>
    <property type="project" value="UniProtKB-SubCell"/>
</dbReference>
<dbReference type="PROSITE" id="PS50863">
    <property type="entry name" value="B3"/>
    <property type="match status" value="1"/>
</dbReference>
<reference evidence="8" key="1">
    <citation type="submission" date="2016-06" db="EMBL/GenBank/DDBJ databases">
        <title>Parallel loss of symbiosis genes in relatives of nitrogen-fixing non-legume Parasponia.</title>
        <authorList>
            <person name="Van Velzen R."/>
            <person name="Holmer R."/>
            <person name="Bu F."/>
            <person name="Rutten L."/>
            <person name="Van Zeijl A."/>
            <person name="Liu W."/>
            <person name="Santuari L."/>
            <person name="Cao Q."/>
            <person name="Sharma T."/>
            <person name="Shen D."/>
            <person name="Roswanjaya Y."/>
            <person name="Wardhani T."/>
            <person name="Kalhor M.S."/>
            <person name="Jansen J."/>
            <person name="Van den Hoogen J."/>
            <person name="Gungor B."/>
            <person name="Hartog M."/>
            <person name="Hontelez J."/>
            <person name="Verver J."/>
            <person name="Yang W.-C."/>
            <person name="Schijlen E."/>
            <person name="Repin R."/>
            <person name="Schilthuizen M."/>
            <person name="Schranz E."/>
            <person name="Heidstra R."/>
            <person name="Miyata K."/>
            <person name="Fedorova E."/>
            <person name="Kohlen W."/>
            <person name="Bisseling T."/>
            <person name="Smit S."/>
            <person name="Geurts R."/>
        </authorList>
    </citation>
    <scope>NUCLEOTIDE SEQUENCE [LARGE SCALE GENOMIC DNA]</scope>
    <source>
        <strain evidence="8">cv. WU1-14</strain>
    </source>
</reference>
<dbReference type="Gene3D" id="2.40.330.10">
    <property type="entry name" value="DNA-binding pseudobarrel domain"/>
    <property type="match status" value="1"/>
</dbReference>
<feature type="domain" description="TF-B3" evidence="6">
    <location>
        <begin position="1"/>
        <end position="52"/>
    </location>
</feature>
<dbReference type="Pfam" id="PF02362">
    <property type="entry name" value="B3"/>
    <property type="match status" value="1"/>
</dbReference>
<dbReference type="AlphaFoldDB" id="A0A2P5API7"/>
<dbReference type="InterPro" id="IPR015300">
    <property type="entry name" value="DNA-bd_pseudobarrel_sf"/>
</dbReference>
<dbReference type="InterPro" id="IPR003340">
    <property type="entry name" value="B3_DNA-bd"/>
</dbReference>
<evidence type="ECO:0000313" key="7">
    <source>
        <dbReference type="EMBL" id="PON38483.1"/>
    </source>
</evidence>
<gene>
    <name evidence="7" type="ORF">PanWU01x14_312130</name>
</gene>
<dbReference type="SUPFAM" id="SSF101936">
    <property type="entry name" value="DNA-binding pseudobarrel domain"/>
    <property type="match status" value="1"/>
</dbReference>
<proteinExistence type="predicted"/>
<keyword evidence="2" id="KW-0805">Transcription regulation</keyword>
<protein>
    <submittedName>
        <fullName evidence="7">B3 DNA binding domain containing protein</fullName>
    </submittedName>
</protein>
<comment type="caution">
    <text evidence="7">The sequence shown here is derived from an EMBL/GenBank/DDBJ whole genome shotgun (WGS) entry which is preliminary data.</text>
</comment>
<keyword evidence="4" id="KW-0804">Transcription</keyword>
<evidence type="ECO:0000256" key="2">
    <source>
        <dbReference type="ARBA" id="ARBA00023015"/>
    </source>
</evidence>
<keyword evidence="3" id="KW-0238">DNA-binding</keyword>
<name>A0A2P5API7_PARAD</name>
<dbReference type="EMBL" id="JXTB01000493">
    <property type="protein sequence ID" value="PON38483.1"/>
    <property type="molecule type" value="Genomic_DNA"/>
</dbReference>
<sequence>MTAPRFKISTARLCKGWREFSDANNLEVGDVCIFELLNGTEISFEVSIVRFTEYAFLEWSQAGDYATGTSKQKGDVRVIEID</sequence>
<dbReference type="CDD" id="cd10017">
    <property type="entry name" value="B3_DNA"/>
    <property type="match status" value="1"/>
</dbReference>
<dbReference type="GO" id="GO:0003677">
    <property type="term" value="F:DNA binding"/>
    <property type="evidence" value="ECO:0007669"/>
    <property type="project" value="UniProtKB-KW"/>
</dbReference>
<keyword evidence="8" id="KW-1185">Reference proteome</keyword>
<evidence type="ECO:0000313" key="8">
    <source>
        <dbReference type="Proteomes" id="UP000237105"/>
    </source>
</evidence>
<evidence type="ECO:0000256" key="4">
    <source>
        <dbReference type="ARBA" id="ARBA00023163"/>
    </source>
</evidence>
<evidence type="ECO:0000256" key="1">
    <source>
        <dbReference type="ARBA" id="ARBA00004123"/>
    </source>
</evidence>
<accession>A0A2P5API7</accession>
<comment type="subcellular location">
    <subcellularLocation>
        <location evidence="1">Nucleus</location>
    </subcellularLocation>
</comment>
<evidence type="ECO:0000256" key="5">
    <source>
        <dbReference type="ARBA" id="ARBA00023242"/>
    </source>
</evidence>
<dbReference type="Proteomes" id="UP000237105">
    <property type="component" value="Unassembled WGS sequence"/>
</dbReference>
<dbReference type="OrthoDB" id="1869398at2759"/>
<evidence type="ECO:0000256" key="3">
    <source>
        <dbReference type="ARBA" id="ARBA00023125"/>
    </source>
</evidence>
<evidence type="ECO:0000259" key="6">
    <source>
        <dbReference type="PROSITE" id="PS50863"/>
    </source>
</evidence>
<keyword evidence="5" id="KW-0539">Nucleus</keyword>
<organism evidence="7 8">
    <name type="scientific">Parasponia andersonii</name>
    <name type="common">Sponia andersonii</name>
    <dbReference type="NCBI Taxonomy" id="3476"/>
    <lineage>
        <taxon>Eukaryota</taxon>
        <taxon>Viridiplantae</taxon>
        <taxon>Streptophyta</taxon>
        <taxon>Embryophyta</taxon>
        <taxon>Tracheophyta</taxon>
        <taxon>Spermatophyta</taxon>
        <taxon>Magnoliopsida</taxon>
        <taxon>eudicotyledons</taxon>
        <taxon>Gunneridae</taxon>
        <taxon>Pentapetalae</taxon>
        <taxon>rosids</taxon>
        <taxon>fabids</taxon>
        <taxon>Rosales</taxon>
        <taxon>Cannabaceae</taxon>
        <taxon>Parasponia</taxon>
    </lineage>
</organism>